<evidence type="ECO:0000256" key="1">
    <source>
        <dbReference type="SAM" id="Phobius"/>
    </source>
</evidence>
<feature type="transmembrane region" description="Helical" evidence="1">
    <location>
        <begin position="6"/>
        <end position="28"/>
    </location>
</feature>
<comment type="caution">
    <text evidence="2">The sequence shown here is derived from an EMBL/GenBank/DDBJ whole genome shotgun (WGS) entry which is preliminary data.</text>
</comment>
<sequence length="65" mass="7189">MDSLKVGLMFSLLLILGLPKSLMILLGVGEWDFLGSSTFYTQSKTFYSGGEDLLNQKKTSLLTIQ</sequence>
<keyword evidence="1" id="KW-1133">Transmembrane helix</keyword>
<keyword evidence="1" id="KW-0812">Transmembrane</keyword>
<name>A0A7W0C057_9BACL</name>
<accession>A0A7W0C057</accession>
<gene>
    <name evidence="2" type="ORF">HNR31_003135</name>
</gene>
<evidence type="ECO:0000313" key="2">
    <source>
        <dbReference type="EMBL" id="MBA2876340.1"/>
    </source>
</evidence>
<reference evidence="2 3" key="1">
    <citation type="submission" date="2020-07" db="EMBL/GenBank/DDBJ databases">
        <title>Genomic Encyclopedia of Type Strains, Phase IV (KMG-IV): sequencing the most valuable type-strain genomes for metagenomic binning, comparative biology and taxonomic classification.</title>
        <authorList>
            <person name="Goeker M."/>
        </authorList>
    </citation>
    <scope>NUCLEOTIDE SEQUENCE [LARGE SCALE GENOMIC DNA]</scope>
    <source>
        <strain evidence="2 3">DSM 15730</strain>
    </source>
</reference>
<keyword evidence="1" id="KW-0472">Membrane</keyword>
<organism evidence="2 3">
    <name type="scientific">Thermaerobacillus caldiproteolyticus</name>
    <dbReference type="NCBI Taxonomy" id="247480"/>
    <lineage>
        <taxon>Bacteria</taxon>
        <taxon>Bacillati</taxon>
        <taxon>Bacillota</taxon>
        <taxon>Bacilli</taxon>
        <taxon>Bacillales</taxon>
        <taxon>Anoxybacillaceae</taxon>
        <taxon>Thermaerobacillus</taxon>
    </lineage>
</organism>
<protein>
    <submittedName>
        <fullName evidence="2">Uncharacterized protein</fullName>
    </submittedName>
</protein>
<dbReference type="Proteomes" id="UP000523087">
    <property type="component" value="Unassembled WGS sequence"/>
</dbReference>
<keyword evidence="3" id="KW-1185">Reference proteome</keyword>
<dbReference type="EMBL" id="JACDUT010000011">
    <property type="protein sequence ID" value="MBA2876340.1"/>
    <property type="molecule type" value="Genomic_DNA"/>
</dbReference>
<proteinExistence type="predicted"/>
<dbReference type="AlphaFoldDB" id="A0A7W0C057"/>
<evidence type="ECO:0000313" key="3">
    <source>
        <dbReference type="Proteomes" id="UP000523087"/>
    </source>
</evidence>